<accession>A0AC59YMS1</accession>
<sequence>MGGPEGSHGPGPPGGWAPARACGSPGCLGHSCVGVRGARGAAVLSQARRPPAQLTFPPTAAQTAPGPSQPCPTGPAEPGIAASGTFLWEAGRCRRSGEDGEGAPAQPQTQPPALLAPGPSCSPRPALLLPAPG</sequence>
<gene>
    <name evidence="1" type="ORF">MRATA1EN22A_LOCUS8186</name>
</gene>
<evidence type="ECO:0000313" key="2">
    <source>
        <dbReference type="Proteomes" id="UP001162501"/>
    </source>
</evidence>
<evidence type="ECO:0000313" key="1">
    <source>
        <dbReference type="EMBL" id="CAM9839838.1"/>
    </source>
</evidence>
<dbReference type="Proteomes" id="UP001162501">
    <property type="component" value="Chromosome 19"/>
</dbReference>
<reference evidence="1" key="2">
    <citation type="submission" date="2025-03" db="EMBL/GenBank/DDBJ databases">
        <authorList>
            <consortium name="ELIXIR-Norway"/>
            <consortium name="Elixir Norway"/>
        </authorList>
    </citation>
    <scope>NUCLEOTIDE SEQUENCE</scope>
</reference>
<reference evidence="1" key="1">
    <citation type="submission" date="2023-05" db="EMBL/GenBank/DDBJ databases">
        <authorList>
            <consortium name="ELIXIR-Norway"/>
        </authorList>
    </citation>
    <scope>NUCLEOTIDE SEQUENCE</scope>
</reference>
<protein>
    <submittedName>
        <fullName evidence="1">Uncharacterized protein</fullName>
    </submittedName>
</protein>
<organism evidence="1 2">
    <name type="scientific">Rangifer tarandus platyrhynchus</name>
    <name type="common">Svalbard reindeer</name>
    <dbReference type="NCBI Taxonomy" id="3082113"/>
    <lineage>
        <taxon>Eukaryota</taxon>
        <taxon>Metazoa</taxon>
        <taxon>Chordata</taxon>
        <taxon>Craniata</taxon>
        <taxon>Vertebrata</taxon>
        <taxon>Euteleostomi</taxon>
        <taxon>Mammalia</taxon>
        <taxon>Eutheria</taxon>
        <taxon>Laurasiatheria</taxon>
        <taxon>Artiodactyla</taxon>
        <taxon>Ruminantia</taxon>
        <taxon>Pecora</taxon>
        <taxon>Cervidae</taxon>
        <taxon>Odocoileinae</taxon>
        <taxon>Rangifer</taxon>
    </lineage>
</organism>
<proteinExistence type="predicted"/>
<name>A0AC59YMS1_RANTA</name>
<dbReference type="EMBL" id="OX596103">
    <property type="protein sequence ID" value="CAM9839838.1"/>
    <property type="molecule type" value="Genomic_DNA"/>
</dbReference>